<dbReference type="STRING" id="381306.AN478_11240"/>
<feature type="region of interest" description="Disordered" evidence="1">
    <location>
        <begin position="35"/>
        <end position="70"/>
    </location>
</feature>
<feature type="compositionally biased region" description="Basic and acidic residues" evidence="1">
    <location>
        <begin position="52"/>
        <end position="64"/>
    </location>
</feature>
<keyword evidence="3" id="KW-1185">Reference proteome</keyword>
<evidence type="ECO:0000313" key="2">
    <source>
        <dbReference type="EMBL" id="SCX94207.1"/>
    </source>
</evidence>
<dbReference type="PATRIC" id="fig|381306.5.peg.1009"/>
<accession>A0A0P9EMH8</accession>
<gene>
    <name evidence="2" type="ORF">SAMN05661077_0785</name>
</gene>
<name>A0A0P9EMH8_9GAMM</name>
<evidence type="ECO:0000313" key="3">
    <source>
        <dbReference type="Proteomes" id="UP000183104"/>
    </source>
</evidence>
<organism evidence="2 3">
    <name type="scientific">Thiohalorhabdus denitrificans</name>
    <dbReference type="NCBI Taxonomy" id="381306"/>
    <lineage>
        <taxon>Bacteria</taxon>
        <taxon>Pseudomonadati</taxon>
        <taxon>Pseudomonadota</taxon>
        <taxon>Gammaproteobacteria</taxon>
        <taxon>Thiohalorhabdales</taxon>
        <taxon>Thiohalorhabdaceae</taxon>
        <taxon>Thiohalorhabdus</taxon>
    </lineage>
</organism>
<protein>
    <submittedName>
        <fullName evidence="2">Uncharacterized protein</fullName>
    </submittedName>
</protein>
<proteinExistence type="predicted"/>
<dbReference type="AlphaFoldDB" id="A0A0P9EMH8"/>
<dbReference type="Proteomes" id="UP000183104">
    <property type="component" value="Unassembled WGS sequence"/>
</dbReference>
<sequence length="70" mass="7912">MGSWGCPHESEGRCRRVANRDCDPGMKGCVLHGKVAFSNPTKNSPRIRSRHGVREDPPTEARRDARGRRR</sequence>
<evidence type="ECO:0000256" key="1">
    <source>
        <dbReference type="SAM" id="MobiDB-lite"/>
    </source>
</evidence>
<dbReference type="EMBL" id="FMUN01000002">
    <property type="protein sequence ID" value="SCX94207.1"/>
    <property type="molecule type" value="Genomic_DNA"/>
</dbReference>
<reference evidence="3" key="1">
    <citation type="submission" date="2016-10" db="EMBL/GenBank/DDBJ databases">
        <authorList>
            <person name="Varghese N."/>
        </authorList>
    </citation>
    <scope>NUCLEOTIDE SEQUENCE [LARGE SCALE GENOMIC DNA]</scope>
    <source>
        <strain evidence="3">HL 19</strain>
    </source>
</reference>